<comment type="caution">
    <text evidence="2">The sequence shown here is derived from an EMBL/GenBank/DDBJ whole genome shotgun (WGS) entry which is preliminary data.</text>
</comment>
<evidence type="ECO:0000313" key="5">
    <source>
        <dbReference type="Proteomes" id="UP000051883"/>
    </source>
</evidence>
<dbReference type="OrthoDB" id="2311746at2"/>
<reference evidence="2 4" key="1">
    <citation type="submission" date="2009-09" db="EMBL/GenBank/DDBJ databases">
        <authorList>
            <person name="Qin X."/>
            <person name="Bachman B."/>
            <person name="Battles P."/>
            <person name="Bell A."/>
            <person name="Bess C."/>
            <person name="Bickham C."/>
            <person name="Chaboub L."/>
            <person name="Chen D."/>
            <person name="Coyle M."/>
            <person name="Deiros D.R."/>
            <person name="Dinh H."/>
            <person name="Forbes L."/>
            <person name="Fowler G."/>
            <person name="Francisco L."/>
            <person name="Fu Q."/>
            <person name="Gubbala S."/>
            <person name="Hale W."/>
            <person name="Han Y."/>
            <person name="Hemphill L."/>
            <person name="Highlander S.K."/>
            <person name="Hirani K."/>
            <person name="Hogues M."/>
            <person name="Jackson L."/>
            <person name="Jakkamsetti A."/>
            <person name="Javaid M."/>
            <person name="Jiang H."/>
            <person name="Korchina V."/>
            <person name="Kovar C."/>
            <person name="Lara F."/>
            <person name="Lee S."/>
            <person name="Mata R."/>
            <person name="Mathew T."/>
            <person name="Moen C."/>
            <person name="Morales K."/>
            <person name="Munidasa M."/>
            <person name="Nazareth L."/>
            <person name="Ngo R."/>
            <person name="Nguyen L."/>
            <person name="Okwuonu G."/>
            <person name="Ongeri F."/>
            <person name="Patil S."/>
            <person name="Petrosino J."/>
            <person name="Pham C."/>
            <person name="Pham P."/>
            <person name="Pu L.-L."/>
            <person name="Puazo M."/>
            <person name="Raj R."/>
            <person name="Reid J."/>
            <person name="Rouhana J."/>
            <person name="Saada N."/>
            <person name="Shang Y."/>
            <person name="Simmons D."/>
            <person name="Thornton R."/>
            <person name="Warren J."/>
            <person name="Weissenberger G."/>
            <person name="Zhang J."/>
            <person name="Zhang L."/>
            <person name="Zhou C."/>
            <person name="Zhu D."/>
            <person name="Muzny D."/>
            <person name="Worley K."/>
            <person name="Gibbs R."/>
        </authorList>
    </citation>
    <scope>NUCLEOTIDE SEQUENCE [LARGE SCALE GENOMIC DNA]</scope>
    <source>
        <strain evidence="2 4">DSM 16041</strain>
    </source>
</reference>
<proteinExistence type="predicted"/>
<dbReference type="AlphaFoldDB" id="C8P969"/>
<name>C8P969_9LACO</name>
<keyword evidence="5" id="KW-1185">Reference proteome</keyword>
<organism evidence="2 4">
    <name type="scientific">Limosilactobacillus antri DSM 16041</name>
    <dbReference type="NCBI Taxonomy" id="525309"/>
    <lineage>
        <taxon>Bacteria</taxon>
        <taxon>Bacillati</taxon>
        <taxon>Bacillota</taxon>
        <taxon>Bacilli</taxon>
        <taxon>Lactobacillales</taxon>
        <taxon>Lactobacillaceae</taxon>
        <taxon>Limosilactobacillus</taxon>
    </lineage>
</organism>
<feature type="transmembrane region" description="Helical" evidence="1">
    <location>
        <begin position="93"/>
        <end position="126"/>
    </location>
</feature>
<keyword evidence="1" id="KW-0472">Membrane</keyword>
<keyword evidence="1" id="KW-0812">Transmembrane</keyword>
<feature type="transmembrane region" description="Helical" evidence="1">
    <location>
        <begin position="63"/>
        <end position="81"/>
    </location>
</feature>
<dbReference type="eggNOG" id="ENOG5034CGV">
    <property type="taxonomic scope" value="Bacteria"/>
</dbReference>
<evidence type="ECO:0000313" key="2">
    <source>
        <dbReference type="EMBL" id="EEW52975.1"/>
    </source>
</evidence>
<gene>
    <name evidence="3" type="ORF">FC31_GL001407</name>
    <name evidence="2" type="ORF">HMPREF0494_1863</name>
</gene>
<dbReference type="PATRIC" id="fig|525309.8.peg.1428"/>
<dbReference type="Proteomes" id="UP000051883">
    <property type="component" value="Unassembled WGS sequence"/>
</dbReference>
<dbReference type="Proteomes" id="UP000003675">
    <property type="component" value="Unassembled WGS sequence"/>
</dbReference>
<evidence type="ECO:0000313" key="3">
    <source>
        <dbReference type="EMBL" id="KRK56219.1"/>
    </source>
</evidence>
<dbReference type="STRING" id="525309.HMPREF0494_1863"/>
<accession>C8P969</accession>
<dbReference type="EMBL" id="ACLL01000052">
    <property type="protein sequence ID" value="EEW52975.1"/>
    <property type="molecule type" value="Genomic_DNA"/>
</dbReference>
<dbReference type="RefSeq" id="WP_007123405.1">
    <property type="nucleotide sequence ID" value="NZ_AZDK01000037.1"/>
</dbReference>
<reference evidence="3 5" key="2">
    <citation type="journal article" date="2015" name="Genome Announc.">
        <title>Expanding the biotechnology potential of lactobacilli through comparative genomics of 213 strains and associated genera.</title>
        <authorList>
            <person name="Sun Z."/>
            <person name="Harris H.M."/>
            <person name="McCann A."/>
            <person name="Guo C."/>
            <person name="Argimon S."/>
            <person name="Zhang W."/>
            <person name="Yang X."/>
            <person name="Jeffery I.B."/>
            <person name="Cooney J.C."/>
            <person name="Kagawa T.F."/>
            <person name="Liu W."/>
            <person name="Song Y."/>
            <person name="Salvetti E."/>
            <person name="Wrobel A."/>
            <person name="Rasinkangas P."/>
            <person name="Parkhill J."/>
            <person name="Rea M.C."/>
            <person name="O'Sullivan O."/>
            <person name="Ritari J."/>
            <person name="Douillard F.P."/>
            <person name="Paul Ross R."/>
            <person name="Yang R."/>
            <person name="Briner A.E."/>
            <person name="Felis G.E."/>
            <person name="de Vos W.M."/>
            <person name="Barrangou R."/>
            <person name="Klaenhammer T.R."/>
            <person name="Caufield P.W."/>
            <person name="Cui Y."/>
            <person name="Zhang H."/>
            <person name="O'Toole P.W."/>
        </authorList>
    </citation>
    <scope>NUCLEOTIDE SEQUENCE [LARGE SCALE GENOMIC DNA]</scope>
    <source>
        <strain evidence="3 5">DSM 16041</strain>
    </source>
</reference>
<evidence type="ECO:0000256" key="1">
    <source>
        <dbReference type="SAM" id="Phobius"/>
    </source>
</evidence>
<evidence type="ECO:0000313" key="4">
    <source>
        <dbReference type="Proteomes" id="UP000003675"/>
    </source>
</evidence>
<dbReference type="HOGENOM" id="CLU_165432_0_0_9"/>
<dbReference type="EMBL" id="AZDK01000037">
    <property type="protein sequence ID" value="KRK56219.1"/>
    <property type="molecule type" value="Genomic_DNA"/>
</dbReference>
<protein>
    <submittedName>
        <fullName evidence="2">Uncharacterized protein</fullName>
    </submittedName>
</protein>
<sequence length="136" mass="14678">MNNQKQTVNNATPEYHKLKINLWTGILDVINCILFTMSWFVIFGAAFSDATGNTSDVTTGLGNFFYAMAWIGVVVNIIAIIKSRKNGVSLVGPILGLIGSLLFGLTAALAFPAIVVLIIGAVFTFLQHPAKKGEYK</sequence>
<feature type="transmembrane region" description="Helical" evidence="1">
    <location>
        <begin position="20"/>
        <end position="43"/>
    </location>
</feature>
<keyword evidence="1" id="KW-1133">Transmembrane helix</keyword>